<protein>
    <submittedName>
        <fullName evidence="2">Uncharacterized protein</fullName>
    </submittedName>
</protein>
<reference evidence="2" key="1">
    <citation type="submission" date="2019-10" db="EMBL/GenBank/DDBJ databases">
        <authorList>
            <person name="Nitsche A."/>
            <person name="Hankeln T."/>
            <person name="Acosta O."/>
            <person name="Velez I.D."/>
            <person name="Schiemann D.J."/>
        </authorList>
    </citation>
    <scope>NUCLEOTIDE SEQUENCE</scope>
    <source>
        <strain evidence="2">Psal 1739-1</strain>
    </source>
</reference>
<proteinExistence type="predicted"/>
<evidence type="ECO:0000256" key="1">
    <source>
        <dbReference type="SAM" id="MobiDB-lite"/>
    </source>
</evidence>
<feature type="region of interest" description="Disordered" evidence="1">
    <location>
        <begin position="569"/>
        <end position="591"/>
    </location>
</feature>
<evidence type="ECO:0000313" key="2">
    <source>
        <dbReference type="EMBL" id="QHA33674.1"/>
    </source>
</evidence>
<organism evidence="2 3">
    <name type="scientific">Atrato Chu-like virus 5</name>
    <dbReference type="NCBI Taxonomy" id="2689325"/>
    <lineage>
        <taxon>Viruses</taxon>
        <taxon>Riboviria</taxon>
        <taxon>Orthornavirae</taxon>
        <taxon>Negarnaviricota</taxon>
        <taxon>Haploviricotina</taxon>
        <taxon>Monjiviricetes</taxon>
        <taxon>Jingchuvirales</taxon>
        <taxon>Aliusviridae</taxon>
        <taxon>Obscuruvirus</taxon>
        <taxon>Obscuruvirus quintum</taxon>
    </lineage>
</organism>
<accession>A0A6B9KG56</accession>
<evidence type="ECO:0000313" key="3">
    <source>
        <dbReference type="Proteomes" id="UP000682446"/>
    </source>
</evidence>
<dbReference type="RefSeq" id="YP_010798468.1">
    <property type="nucleotide sequence ID" value="NC_076468.1"/>
</dbReference>
<sequence>MSVSNILDILKARKAKFNDHQARGVTPIYFELGAGVSSSAGQEYGFWAKTLMTEGGLSGCAVAEILEGNDIVDVIGALTAVWMPGSMAIATLFERYDSRLQEIIEKHKNKRIHLADRDHLKTLYGKAQLTEIYYIIGQNEEGSGKTWTDIRKERLFSLDGKPTYGGAYERFYPGMYDALPSGKKISQADRPTPTPKWTMSLQCPTWDHFSAMTTAEKVTALNYICYSKDNKNTVARAVFVALSAIAKGGSVTTHWVDTRFSRFKEFAGFSDMQGVKNTDISTYRNKYVPMNINPRALTEFLYMMYVQFDADNVSPGKWIIEQSVGLNTTALGAVATLLLKHNYSYEYLSKRFGIGDEIDRAAAAMYQLIKNPWINVVTPKTPLRQYANLAYLAVITIFPMKYTATTLKGMASLSLEIESEVNYQLTRSRTEGARLGIADATMKAYPKANILIRNDSMWAYSTLVNDPTPSETTQDPANVVVPNLRTNPNYDISNLVEVSFKDLMVKYASPRDTLLKGICQEYLNTTTQRGLSTTNYVTFMTPSNSYSLTDEQRKLLNIPDIKTEPIQENSDLKFAAPLEPVNKSKPGSSTS</sequence>
<dbReference type="EMBL" id="MN661033">
    <property type="protein sequence ID" value="QHA33674.1"/>
    <property type="molecule type" value="Viral_cRNA"/>
</dbReference>
<keyword evidence="3" id="KW-1185">Reference proteome</keyword>
<name>A0A6B9KG56_9VIRU</name>
<dbReference type="KEGG" id="vg:80536677"/>
<dbReference type="GeneID" id="80536677"/>
<dbReference type="Proteomes" id="UP000682446">
    <property type="component" value="Segment"/>
</dbReference>